<organism evidence="2 3">
    <name type="scientific">Nematocida ausubeli (strain ATCC PRA-371 / ERTm2)</name>
    <name type="common">Nematode killer fungus</name>
    <dbReference type="NCBI Taxonomy" id="1913371"/>
    <lineage>
        <taxon>Eukaryota</taxon>
        <taxon>Fungi</taxon>
        <taxon>Fungi incertae sedis</taxon>
        <taxon>Microsporidia</taxon>
        <taxon>Nematocida</taxon>
    </lineage>
</organism>
<protein>
    <submittedName>
        <fullName evidence="2">Uncharacterized protein</fullName>
    </submittedName>
</protein>
<keyword evidence="1" id="KW-0472">Membrane</keyword>
<dbReference type="GeneID" id="77676920"/>
<keyword evidence="3" id="KW-1185">Reference proteome</keyword>
<evidence type="ECO:0000313" key="3">
    <source>
        <dbReference type="Proteomes" id="UP000054524"/>
    </source>
</evidence>
<accession>A0A086J1D9</accession>
<reference evidence="2 3" key="1">
    <citation type="journal article" date="2014" name="Genome Announc.">
        <title>Genome Sequence of the Microsporidian Species Nematocida sp1 Strain ERTm6 (ATCC PRA-372).</title>
        <authorList>
            <person name="Bakowski M.A."/>
            <person name="Priest M."/>
            <person name="Young S."/>
            <person name="Cuomo C.A."/>
            <person name="Troemel E.R."/>
        </authorList>
    </citation>
    <scope>NUCLEOTIDE SEQUENCE [LARGE SCALE GENOMIC DNA]</scope>
    <source>
        <strain evidence="2 3">ERTm6</strain>
    </source>
</reference>
<keyword evidence="1" id="KW-1133">Transmembrane helix</keyword>
<sequence length="538" mass="63177">MDPSNYTELEQTDLIDLDIFLYKDIISKYSYNYTAPSNISTYKWKIITDIFSKTYISINHLNTLHNIRLDIINTIIWQGYMQYSDKYIIPLLNISEYTVSQVLYTVEYIYRLIQSGYISLLENIFIWRDIITESEINLKNYFFVEEYFRNGMNLQKYFVQSEIYSGLCEFIAGISQENLKKPTLQELYNKKTGAGERYVEYGINLLMNKRTSLKEIDAIAPWGSKMQTWVYSFLGRDLESDKSRVPGDNLTPEALQNISILAAIKDHWEDILMIESEFLRCFSNEHINILCPMAAPLITPSFKSFRILQELVRKAGTTAAFMDTDGLYSLFRQSDISPDIKVILARRYIRILHMIKTVYNDKQNILIKTLLEDLQDKEKTVNLWKYRPIVINSLGIMQIFKRIRNICINRYIPRFKKLIKKICKKIKIMLIKFGIFVHLMWIAIQLNLTARRVEKSVKGINAWFWNTSIIKHISSWRIFSYKTYRGYGTENYNEVPEPVMKTLRHMSKEIKTVMEKCMLPALGVIQATGTLLYVSILG</sequence>
<dbReference type="RefSeq" id="XP_052904512.1">
    <property type="nucleotide sequence ID" value="XM_053049562.1"/>
</dbReference>
<comment type="caution">
    <text evidence="2">The sequence shown here is derived from an EMBL/GenBank/DDBJ whole genome shotgun (WGS) entry which is preliminary data.</text>
</comment>
<proteinExistence type="predicted"/>
<evidence type="ECO:0000256" key="1">
    <source>
        <dbReference type="SAM" id="Phobius"/>
    </source>
</evidence>
<dbReference type="AlphaFoldDB" id="A0A086J1D9"/>
<keyword evidence="1" id="KW-0812">Transmembrane</keyword>
<evidence type="ECO:0000313" key="2">
    <source>
        <dbReference type="EMBL" id="KFG25957.1"/>
    </source>
</evidence>
<dbReference type="Proteomes" id="UP000054524">
    <property type="component" value="Unassembled WGS sequence"/>
</dbReference>
<name>A0A086J1D9_NEMA1</name>
<feature type="transmembrane region" description="Helical" evidence="1">
    <location>
        <begin position="428"/>
        <end position="448"/>
    </location>
</feature>
<gene>
    <name evidence="2" type="ORF">NESG_01947</name>
</gene>
<dbReference type="EMBL" id="AKIJ01000004">
    <property type="protein sequence ID" value="KFG25957.1"/>
    <property type="molecule type" value="Genomic_DNA"/>
</dbReference>
<dbReference type="HOGENOM" id="CLU_506312_0_0_1"/>
<feature type="transmembrane region" description="Helical" evidence="1">
    <location>
        <begin position="517"/>
        <end position="536"/>
    </location>
</feature>